<dbReference type="InterPro" id="IPR051681">
    <property type="entry name" value="Ser/Thr_Kinases-Pseudokinases"/>
</dbReference>
<feature type="compositionally biased region" description="Low complexity" evidence="7">
    <location>
        <begin position="331"/>
        <end position="347"/>
    </location>
</feature>
<dbReference type="SMART" id="SM00220">
    <property type="entry name" value="S_TKc"/>
    <property type="match status" value="1"/>
</dbReference>
<feature type="compositionally biased region" description="Gly residues" evidence="7">
    <location>
        <begin position="585"/>
        <end position="596"/>
    </location>
</feature>
<feature type="compositionally biased region" description="Gly residues" evidence="7">
    <location>
        <begin position="933"/>
        <end position="948"/>
    </location>
</feature>
<keyword evidence="5 6" id="KW-0067">ATP-binding</keyword>
<dbReference type="PANTHER" id="PTHR44329">
    <property type="entry name" value="SERINE/THREONINE-PROTEIN KINASE TNNI3K-RELATED"/>
    <property type="match status" value="1"/>
</dbReference>
<feature type="compositionally biased region" description="Low complexity" evidence="7">
    <location>
        <begin position="597"/>
        <end position="608"/>
    </location>
</feature>
<feature type="transmembrane region" description="Helical" evidence="8">
    <location>
        <begin position="539"/>
        <end position="561"/>
    </location>
</feature>
<feature type="compositionally biased region" description="Low complexity" evidence="7">
    <location>
        <begin position="886"/>
        <end position="895"/>
    </location>
</feature>
<feature type="binding site" evidence="6">
    <location>
        <position position="794"/>
    </location>
    <ligand>
        <name>ATP</name>
        <dbReference type="ChEBI" id="CHEBI:30616"/>
    </ligand>
</feature>
<evidence type="ECO:0000259" key="10">
    <source>
        <dbReference type="PROSITE" id="PS50011"/>
    </source>
</evidence>
<dbReference type="InterPro" id="IPR001245">
    <property type="entry name" value="Ser-Thr/Tyr_kinase_cat_dom"/>
</dbReference>
<evidence type="ECO:0000256" key="6">
    <source>
        <dbReference type="PROSITE-ProRule" id="PRU10141"/>
    </source>
</evidence>
<feature type="compositionally biased region" description="Low complexity" evidence="7">
    <location>
        <begin position="515"/>
        <end position="527"/>
    </location>
</feature>
<evidence type="ECO:0000256" key="3">
    <source>
        <dbReference type="ARBA" id="ARBA00022741"/>
    </source>
</evidence>
<evidence type="ECO:0000256" key="2">
    <source>
        <dbReference type="ARBA" id="ARBA00022679"/>
    </source>
</evidence>
<keyword evidence="8" id="KW-0472">Membrane</keyword>
<evidence type="ECO:0000256" key="7">
    <source>
        <dbReference type="SAM" id="MobiDB-lite"/>
    </source>
</evidence>
<feature type="signal peptide" evidence="9">
    <location>
        <begin position="1"/>
        <end position="38"/>
    </location>
</feature>
<feature type="region of interest" description="Disordered" evidence="7">
    <location>
        <begin position="208"/>
        <end position="233"/>
    </location>
</feature>
<dbReference type="InterPro" id="IPR008271">
    <property type="entry name" value="Ser/Thr_kinase_AS"/>
</dbReference>
<evidence type="ECO:0000313" key="11">
    <source>
        <dbReference type="EMBL" id="KAG2440276.1"/>
    </source>
</evidence>
<dbReference type="EMBL" id="JAEHOC010000007">
    <property type="protein sequence ID" value="KAG2440276.1"/>
    <property type="molecule type" value="Genomic_DNA"/>
</dbReference>
<dbReference type="PROSITE" id="PS00107">
    <property type="entry name" value="PROTEIN_KINASE_ATP"/>
    <property type="match status" value="1"/>
</dbReference>
<evidence type="ECO:0000256" key="8">
    <source>
        <dbReference type="SAM" id="Phobius"/>
    </source>
</evidence>
<keyword evidence="8" id="KW-0812">Transmembrane</keyword>
<feature type="region of interest" description="Disordered" evidence="7">
    <location>
        <begin position="931"/>
        <end position="952"/>
    </location>
</feature>
<keyword evidence="1" id="KW-0723">Serine/threonine-protein kinase</keyword>
<feature type="compositionally biased region" description="Low complexity" evidence="7">
    <location>
        <begin position="662"/>
        <end position="683"/>
    </location>
</feature>
<dbReference type="SUPFAM" id="SSF56112">
    <property type="entry name" value="Protein kinase-like (PK-like)"/>
    <property type="match status" value="1"/>
</dbReference>
<organism evidence="11 12">
    <name type="scientific">Chlamydomonas incerta</name>
    <dbReference type="NCBI Taxonomy" id="51695"/>
    <lineage>
        <taxon>Eukaryota</taxon>
        <taxon>Viridiplantae</taxon>
        <taxon>Chlorophyta</taxon>
        <taxon>core chlorophytes</taxon>
        <taxon>Chlorophyceae</taxon>
        <taxon>CS clade</taxon>
        <taxon>Chlamydomonadales</taxon>
        <taxon>Chlamydomonadaceae</taxon>
        <taxon>Chlamydomonas</taxon>
    </lineage>
</organism>
<gene>
    <name evidence="11" type="ORF">HXX76_004388</name>
</gene>
<dbReference type="InterPro" id="IPR011009">
    <property type="entry name" value="Kinase-like_dom_sf"/>
</dbReference>
<feature type="compositionally biased region" description="Gly residues" evidence="7">
    <location>
        <begin position="687"/>
        <end position="696"/>
    </location>
</feature>
<dbReference type="InterPro" id="IPR000719">
    <property type="entry name" value="Prot_kinase_dom"/>
</dbReference>
<feature type="region of interest" description="Disordered" evidence="7">
    <location>
        <begin position="575"/>
        <end position="731"/>
    </location>
</feature>
<dbReference type="PANTHER" id="PTHR44329:SF214">
    <property type="entry name" value="PROTEIN KINASE DOMAIN-CONTAINING PROTEIN"/>
    <property type="match status" value="1"/>
</dbReference>
<feature type="compositionally biased region" description="Gly residues" evidence="7">
    <location>
        <begin position="216"/>
        <end position="232"/>
    </location>
</feature>
<dbReference type="OrthoDB" id="549374at2759"/>
<keyword evidence="12" id="KW-1185">Reference proteome</keyword>
<sequence>MSCGKGSSQCHHGLALRLAALLLLLLLLVAGSPRGCSSTRVGTSLAVADVGGAPKLRALRGLRGNDAGATSVEVGPSGGSGGPGPGVAAAIPLLTAAAANEPAEAMGQAQPQLPPPLQTAALPVPPPPDGVATAHDCAELFALLRNSSIRIAGDLCMAQQAAAGTAAPSRVEVVVLRRNVSVVGAALAAAEGLLPPFSPAGINIGRQLGSSSADGSRGGGSTAGNSSIGGSGDLPPPLDSAAPLLLNLTRLDFAFLPARIQLQPGAVLTLRGLELWRGLTRLSAHLDFMAASPAPGVGRVVIESCVQHRVSCLSLPKAEENYRSLPRADEPAAGTGSSSNSSGAPPGQEEEEQEVELRASPPVCWFNTECSPEAGGSGSNSSSSVGAPKGPQPPQATAAQQVATWVAPPPEVAAAAAAAGVAAGLVQCRSPYLNLRDVSYTTQILDSTFLNNGGYIVTYVRSLWVCDWPVPDACVDVRGAERCVAEALAAHSDDYYAGGPSPAWAAAGDQAAAVQPPGAAAAAPPAEGGDGGGGSSRGLALGLGLGLGGALLVSVAGFAAWRLWRRQRRRRWQYQQQRREPAAAGAGGSAVAGTPGGSSLELGSSLALPRSPEPHGAAAPGAMMSGGCGSSGSKVLQTAGGGGIGGSRPSGSDSRYGGGVTTTGTPSSAERAMGAEGEAAQQEGGDELGGASGGGQQCSRLPPGPRRSLGGRSGGRSERRTSCSALTRQPSPAATELTAHMLFGGGEPSRVEALRRQLAASRQTVSVQVLEPIGQGSFARVYKGIWQGSVVALKVLLLPASLSRDERLQHIAVMEAAVSSGLSHPNLVQTFSYSFRALYDSTAAATAATSNSGSVPSRRRRDDQLPDPPALPAGESGAGEGEPLEAEATAGGAEAQPHGYELQLVLEYCDLGTLRQALDRGVFHRNMQQAAAAGGGGGVGGGVGGGAAAEGRTRIPPAAPAAEATTAAAAAAGAVRSAGGGCGGGAGAGTASPGPRGADGAGAAAVRSAGSTIAAHMLQVMSGAGGSAGEGMGVPLQRLRQQLLQPQPPRRSYSAGGSPPPPDIRPPAPAYRYGLMLSVACDVASALLHLHSHNIVHGDVKASNVLLKSGAGGSRALATCGSSGGASGTPTLLRNTSGGGGAAGPAAAADVATAAALSPTPLKAGAVAAVAAAPAAVNTSGGPQQLPSSSLGGQQASGFRGSTFERLLTSGMVAKVGDFGLATHMDDERHETHISALTAQGTLSHMAPELLLHGHISKHCDTFAFGILLFELFSGERAHRGVPRALLPHAVALRGLRPVLPPHTPPDYRALAERCWQSEPRQRPTFQEILEELHRMRHAAESEATVEAAEERGWSAAAGAAAGAGSGGATAATTATAAAGDGGGGALRWVEVPRLEATTCDTALFAAMVASTAENTALD</sequence>
<comment type="caution">
    <text evidence="11">The sequence shown here is derived from an EMBL/GenBank/DDBJ whole genome shotgun (WGS) entry which is preliminary data.</text>
</comment>
<feature type="domain" description="Protein kinase" evidence="10">
    <location>
        <begin position="767"/>
        <end position="1337"/>
    </location>
</feature>
<dbReference type="Gene3D" id="1.10.510.10">
    <property type="entry name" value="Transferase(Phosphotransferase) domain 1"/>
    <property type="match status" value="1"/>
</dbReference>
<keyword evidence="8" id="KW-1133">Transmembrane helix</keyword>
<keyword evidence="2" id="KW-0808">Transferase</keyword>
<proteinExistence type="predicted"/>
<dbReference type="Pfam" id="PF07714">
    <property type="entry name" value="PK_Tyr_Ser-Thr"/>
    <property type="match status" value="2"/>
</dbReference>
<protein>
    <recommendedName>
        <fullName evidence="10">Protein kinase domain-containing protein</fullName>
    </recommendedName>
</protein>
<feature type="region of interest" description="Disordered" evidence="7">
    <location>
        <begin position="372"/>
        <end position="401"/>
    </location>
</feature>
<feature type="compositionally biased region" description="Gly residues" evidence="7">
    <location>
        <begin position="639"/>
        <end position="648"/>
    </location>
</feature>
<evidence type="ECO:0000256" key="4">
    <source>
        <dbReference type="ARBA" id="ARBA00022777"/>
    </source>
</evidence>
<keyword evidence="9" id="KW-0732">Signal</keyword>
<dbReference type="Gene3D" id="3.30.200.20">
    <property type="entry name" value="Phosphorylase Kinase, domain 1"/>
    <property type="match status" value="1"/>
</dbReference>
<dbReference type="PROSITE" id="PS50011">
    <property type="entry name" value="PROTEIN_KINASE_DOM"/>
    <property type="match status" value="1"/>
</dbReference>
<evidence type="ECO:0000256" key="1">
    <source>
        <dbReference type="ARBA" id="ARBA00022527"/>
    </source>
</evidence>
<dbReference type="GO" id="GO:0005524">
    <property type="term" value="F:ATP binding"/>
    <property type="evidence" value="ECO:0007669"/>
    <property type="project" value="UniProtKB-UniRule"/>
</dbReference>
<dbReference type="Proteomes" id="UP000650467">
    <property type="component" value="Unassembled WGS sequence"/>
</dbReference>
<reference evidence="11" key="1">
    <citation type="journal article" date="2020" name="bioRxiv">
        <title>Comparative genomics of Chlamydomonas.</title>
        <authorList>
            <person name="Craig R.J."/>
            <person name="Hasan A.R."/>
            <person name="Ness R.W."/>
            <person name="Keightley P.D."/>
        </authorList>
    </citation>
    <scope>NUCLEOTIDE SEQUENCE</scope>
    <source>
        <strain evidence="11">SAG 7.73</strain>
    </source>
</reference>
<feature type="region of interest" description="Disordered" evidence="7">
    <location>
        <begin position="515"/>
        <end position="534"/>
    </location>
</feature>
<evidence type="ECO:0000256" key="5">
    <source>
        <dbReference type="ARBA" id="ARBA00022840"/>
    </source>
</evidence>
<evidence type="ECO:0000256" key="9">
    <source>
        <dbReference type="SAM" id="SignalP"/>
    </source>
</evidence>
<evidence type="ECO:0000313" key="12">
    <source>
        <dbReference type="Proteomes" id="UP000650467"/>
    </source>
</evidence>
<keyword evidence="3 6" id="KW-0547">Nucleotide-binding</keyword>
<feature type="compositionally biased region" description="Low complexity" evidence="7">
    <location>
        <begin position="989"/>
        <end position="1003"/>
    </location>
</feature>
<feature type="region of interest" description="Disordered" evidence="7">
    <location>
        <begin position="327"/>
        <end position="358"/>
    </location>
</feature>
<feature type="region of interest" description="Disordered" evidence="7">
    <location>
        <begin position="1045"/>
        <end position="1065"/>
    </location>
</feature>
<dbReference type="InterPro" id="IPR017441">
    <property type="entry name" value="Protein_kinase_ATP_BS"/>
</dbReference>
<keyword evidence="4" id="KW-0418">Kinase</keyword>
<accession>A0A835W8T6</accession>
<dbReference type="GO" id="GO:0004674">
    <property type="term" value="F:protein serine/threonine kinase activity"/>
    <property type="evidence" value="ECO:0007669"/>
    <property type="project" value="UniProtKB-KW"/>
</dbReference>
<feature type="region of interest" description="Disordered" evidence="7">
    <location>
        <begin position="846"/>
        <end position="895"/>
    </location>
</feature>
<dbReference type="PROSITE" id="PS00108">
    <property type="entry name" value="PROTEIN_KINASE_ST"/>
    <property type="match status" value="1"/>
</dbReference>
<feature type="compositionally biased region" description="Low complexity" evidence="7">
    <location>
        <begin position="379"/>
        <end position="401"/>
    </location>
</feature>
<name>A0A835W8T6_CHLIN</name>
<feature type="region of interest" description="Disordered" evidence="7">
    <location>
        <begin position="982"/>
        <end position="1003"/>
    </location>
</feature>
<feature type="chain" id="PRO_5032382360" description="Protein kinase domain-containing protein" evidence="9">
    <location>
        <begin position="39"/>
        <end position="1419"/>
    </location>
</feature>